<dbReference type="RefSeq" id="WP_406831197.1">
    <property type="nucleotide sequence ID" value="NZ_CP157483.1"/>
</dbReference>
<evidence type="ECO:0008006" key="3">
    <source>
        <dbReference type="Google" id="ProtNLM"/>
    </source>
</evidence>
<protein>
    <recommendedName>
        <fullName evidence="3">Membrane-anchored protein</fullName>
    </recommendedName>
</protein>
<accession>A0AAU7JTK7</accession>
<organism evidence="2">
    <name type="scientific">Pedococcus sp. KACC 23699</name>
    <dbReference type="NCBI Taxonomy" id="3149228"/>
    <lineage>
        <taxon>Bacteria</taxon>
        <taxon>Bacillati</taxon>
        <taxon>Actinomycetota</taxon>
        <taxon>Actinomycetes</taxon>
        <taxon>Micrococcales</taxon>
        <taxon>Intrasporangiaceae</taxon>
        <taxon>Pedococcus</taxon>
    </lineage>
</organism>
<evidence type="ECO:0000313" key="2">
    <source>
        <dbReference type="EMBL" id="XBO43747.1"/>
    </source>
</evidence>
<feature type="transmembrane region" description="Helical" evidence="1">
    <location>
        <begin position="83"/>
        <end position="103"/>
    </location>
</feature>
<sequence>MTSPGARMRGSGRYAATQYAATKAPEVGATFWLIKVLTTGMGESASDYLAKTNLVLAGLLGTVGIVVSLWLQLRRRTHHAGTYWTAVAMVAVFGTMAADGLHVGLGVPYAVSTPFFLASVVVLFLVWHRVEGTLSIHTITTRRREIFYWLTVLATFALGTAAGDLTAYTMHLGYLASAVVFAVMIAVPLVAWRLGFNAIAAFWTAYVLTRPLGASVADWLGKPPALGNGLGLGDGPVTIAAALLIAGLVALSTRQPSPAGVRAVEPSPVLETE</sequence>
<dbReference type="EMBL" id="CP157483">
    <property type="protein sequence ID" value="XBO43747.1"/>
    <property type="molecule type" value="Genomic_DNA"/>
</dbReference>
<feature type="transmembrane region" description="Helical" evidence="1">
    <location>
        <begin position="109"/>
        <end position="127"/>
    </location>
</feature>
<keyword evidence="1" id="KW-0472">Membrane</keyword>
<keyword evidence="1" id="KW-0812">Transmembrane</keyword>
<name>A0AAU7JTK7_9MICO</name>
<gene>
    <name evidence="2" type="ORF">ABEG17_19665</name>
</gene>
<feature type="transmembrane region" description="Helical" evidence="1">
    <location>
        <begin position="174"/>
        <end position="192"/>
    </location>
</feature>
<dbReference type="AlphaFoldDB" id="A0AAU7JTK7"/>
<reference evidence="2" key="1">
    <citation type="submission" date="2024-05" db="EMBL/GenBank/DDBJ databases">
        <authorList>
            <person name="Kim S."/>
            <person name="Heo J."/>
            <person name="Choi H."/>
            <person name="Choi Y."/>
            <person name="Kwon S.-W."/>
            <person name="Kim Y."/>
        </authorList>
    </citation>
    <scope>NUCLEOTIDE SEQUENCE</scope>
    <source>
        <strain evidence="2">KACC 23699</strain>
    </source>
</reference>
<keyword evidence="1" id="KW-1133">Transmembrane helix</keyword>
<evidence type="ECO:0000256" key="1">
    <source>
        <dbReference type="SAM" id="Phobius"/>
    </source>
</evidence>
<dbReference type="InterPro" id="IPR007136">
    <property type="entry name" value="DUF347"/>
</dbReference>
<feature type="transmembrane region" description="Helical" evidence="1">
    <location>
        <begin position="54"/>
        <end position="71"/>
    </location>
</feature>
<feature type="transmembrane region" description="Helical" evidence="1">
    <location>
        <begin position="147"/>
        <end position="168"/>
    </location>
</feature>
<proteinExistence type="predicted"/>
<dbReference type="Pfam" id="PF03988">
    <property type="entry name" value="DUF347"/>
    <property type="match status" value="4"/>
</dbReference>
<feature type="transmembrane region" description="Helical" evidence="1">
    <location>
        <begin position="199"/>
        <end position="217"/>
    </location>
</feature>
<feature type="transmembrane region" description="Helical" evidence="1">
    <location>
        <begin position="237"/>
        <end position="253"/>
    </location>
</feature>